<evidence type="ECO:0000313" key="14">
    <source>
        <dbReference type="EMBL" id="RMZ40633.1"/>
    </source>
</evidence>
<feature type="domain" description="ABC transporter" evidence="12">
    <location>
        <begin position="617"/>
        <end position="851"/>
    </location>
</feature>
<dbReference type="GO" id="GO:0005524">
    <property type="term" value="F:ATP binding"/>
    <property type="evidence" value="ECO:0007669"/>
    <property type="project" value="UniProtKB-KW"/>
</dbReference>
<dbReference type="FunFam" id="1.20.1560.10:FF:000055">
    <property type="entry name" value="ABC multidrug transporter (Eurofung)"/>
    <property type="match status" value="1"/>
</dbReference>
<dbReference type="CDD" id="cd18580">
    <property type="entry name" value="ABC_6TM_ABCC_D2"/>
    <property type="match status" value="1"/>
</dbReference>
<keyword evidence="7 14" id="KW-0067">ATP-binding</keyword>
<evidence type="ECO:0000256" key="9">
    <source>
        <dbReference type="ARBA" id="ARBA00023136"/>
    </source>
</evidence>
<dbReference type="InterPro" id="IPR003439">
    <property type="entry name" value="ABC_transporter-like_ATP-bd"/>
</dbReference>
<dbReference type="FunFam" id="3.40.50.300:FF:002145">
    <property type="entry name" value="ABC transporter (MsbA subfamily)"/>
    <property type="match status" value="1"/>
</dbReference>
<feature type="transmembrane region" description="Helical" evidence="11">
    <location>
        <begin position="162"/>
        <end position="181"/>
    </location>
</feature>
<feature type="domain" description="ABC transporter" evidence="12">
    <location>
        <begin position="1226"/>
        <end position="1464"/>
    </location>
</feature>
<feature type="transmembrane region" description="Helical" evidence="11">
    <location>
        <begin position="1049"/>
        <end position="1069"/>
    </location>
</feature>
<evidence type="ECO:0000313" key="15">
    <source>
        <dbReference type="Proteomes" id="UP000275480"/>
    </source>
</evidence>
<evidence type="ECO:0000256" key="3">
    <source>
        <dbReference type="ARBA" id="ARBA00022448"/>
    </source>
</evidence>
<dbReference type="Pfam" id="PF00664">
    <property type="entry name" value="ABC_membrane"/>
    <property type="match status" value="2"/>
</dbReference>
<feature type="transmembrane region" description="Helical" evidence="11">
    <location>
        <begin position="283"/>
        <end position="303"/>
    </location>
</feature>
<feature type="transmembrane region" description="Helical" evidence="11">
    <location>
        <begin position="1133"/>
        <end position="1156"/>
    </location>
</feature>
<dbReference type="EMBL" id="QQZZ01000125">
    <property type="protein sequence ID" value="RMZ40633.1"/>
    <property type="molecule type" value="Genomic_DNA"/>
</dbReference>
<keyword evidence="5 11" id="KW-0812">Transmembrane</keyword>
<keyword evidence="9 11" id="KW-0472">Membrane</keyword>
<dbReference type="SMART" id="SM00382">
    <property type="entry name" value="AAA"/>
    <property type="match status" value="2"/>
</dbReference>
<accession>A0AB74C1M5</accession>
<keyword evidence="8 11" id="KW-1133">Transmembrane helix</keyword>
<keyword evidence="3" id="KW-0813">Transport</keyword>
<dbReference type="PROSITE" id="PS50929">
    <property type="entry name" value="ABC_TM1F"/>
    <property type="match status" value="2"/>
</dbReference>
<dbReference type="GO" id="GO:0140359">
    <property type="term" value="F:ABC-type transporter activity"/>
    <property type="evidence" value="ECO:0007669"/>
    <property type="project" value="InterPro"/>
</dbReference>
<comment type="subcellular location">
    <subcellularLocation>
        <location evidence="1">Cell membrane</location>
        <topology evidence="1">Multi-pass membrane protein</topology>
    </subcellularLocation>
</comment>
<feature type="transmembrane region" description="Helical" evidence="11">
    <location>
        <begin position="74"/>
        <end position="94"/>
    </location>
</feature>
<feature type="domain" description="ABC transmembrane type-1" evidence="13">
    <location>
        <begin position="953"/>
        <end position="1190"/>
    </location>
</feature>
<dbReference type="SUPFAM" id="SSF52540">
    <property type="entry name" value="P-loop containing nucleoside triphosphate hydrolases"/>
    <property type="match status" value="2"/>
</dbReference>
<dbReference type="GO" id="GO:0005886">
    <property type="term" value="C:plasma membrane"/>
    <property type="evidence" value="ECO:0007669"/>
    <property type="project" value="UniProtKB-SubCell"/>
</dbReference>
<dbReference type="Gene3D" id="1.20.1560.10">
    <property type="entry name" value="ABC transporter type 1, transmembrane domain"/>
    <property type="match status" value="2"/>
</dbReference>
<feature type="transmembrane region" description="Helical" evidence="11">
    <location>
        <begin position="137"/>
        <end position="156"/>
    </location>
</feature>
<evidence type="ECO:0000256" key="10">
    <source>
        <dbReference type="ARBA" id="ARBA00023180"/>
    </source>
</evidence>
<evidence type="ECO:0000256" key="1">
    <source>
        <dbReference type="ARBA" id="ARBA00004651"/>
    </source>
</evidence>
<dbReference type="Pfam" id="PF00005">
    <property type="entry name" value="ABC_tran"/>
    <property type="match status" value="2"/>
</dbReference>
<evidence type="ECO:0000256" key="2">
    <source>
        <dbReference type="ARBA" id="ARBA00009726"/>
    </source>
</evidence>
<gene>
    <name evidence="14" type="ORF">CA14_001454</name>
</gene>
<protein>
    <submittedName>
        <fullName evidence="14">ATP-binding cassette transporter</fullName>
    </submittedName>
</protein>
<proteinExistence type="inferred from homology"/>
<dbReference type="InterPro" id="IPR036640">
    <property type="entry name" value="ABC1_TM_sf"/>
</dbReference>
<evidence type="ECO:0000259" key="12">
    <source>
        <dbReference type="PROSITE" id="PS50893"/>
    </source>
</evidence>
<feature type="transmembrane region" description="Helical" evidence="11">
    <location>
        <begin position="951"/>
        <end position="971"/>
    </location>
</feature>
<keyword evidence="10" id="KW-0325">Glycoprotein</keyword>
<evidence type="ECO:0000256" key="7">
    <source>
        <dbReference type="ARBA" id="ARBA00022840"/>
    </source>
</evidence>
<dbReference type="InterPro" id="IPR044726">
    <property type="entry name" value="ABCC_6TM_D2"/>
</dbReference>
<evidence type="ECO:0000256" key="11">
    <source>
        <dbReference type="SAM" id="Phobius"/>
    </source>
</evidence>
<reference evidence="14 15" key="1">
    <citation type="submission" date="2018-07" db="EMBL/GenBank/DDBJ databases">
        <title>Identification of spontaneous genetic mutation associated with occurrence of a yellow conidial color mutant of Aspergillus flavus.</title>
        <authorList>
            <person name="Chang P.-K."/>
            <person name="Mack B.M."/>
            <person name="Scharfenstein L."/>
            <person name="Gilbert M.K."/>
        </authorList>
    </citation>
    <scope>NUCLEOTIDE SEQUENCE [LARGE SCALE GENOMIC DNA]</scope>
    <source>
        <strain evidence="14 15">CA14</strain>
    </source>
</reference>
<dbReference type="InterPro" id="IPR050173">
    <property type="entry name" value="ABC_transporter_C-like"/>
</dbReference>
<feature type="domain" description="ABC transmembrane type-1" evidence="13">
    <location>
        <begin position="283"/>
        <end position="554"/>
    </location>
</feature>
<dbReference type="SUPFAM" id="SSF90123">
    <property type="entry name" value="ABC transporter transmembrane region"/>
    <property type="match status" value="2"/>
</dbReference>
<comment type="caution">
    <text evidence="14">The sequence shown here is derived from an EMBL/GenBank/DDBJ whole genome shotgun (WGS) entry which is preliminary data.</text>
</comment>
<name>A0AB74C1M5_ASPFL</name>
<dbReference type="PROSITE" id="PS50893">
    <property type="entry name" value="ABC_TRANSPORTER_2"/>
    <property type="match status" value="2"/>
</dbReference>
<dbReference type="InterPro" id="IPR027417">
    <property type="entry name" value="P-loop_NTPase"/>
</dbReference>
<dbReference type="GO" id="GO:0016887">
    <property type="term" value="F:ATP hydrolysis activity"/>
    <property type="evidence" value="ECO:0007669"/>
    <property type="project" value="InterPro"/>
</dbReference>
<feature type="transmembrane region" description="Helical" evidence="11">
    <location>
        <begin position="1022"/>
        <end position="1043"/>
    </location>
</feature>
<dbReference type="InterPro" id="IPR003593">
    <property type="entry name" value="AAA+_ATPase"/>
</dbReference>
<dbReference type="PANTHER" id="PTHR24223">
    <property type="entry name" value="ATP-BINDING CASSETTE SUB-FAMILY C"/>
    <property type="match status" value="1"/>
</dbReference>
<dbReference type="CDD" id="cd18579">
    <property type="entry name" value="ABC_6TM_ABCC_D1"/>
    <property type="match status" value="1"/>
</dbReference>
<comment type="similarity">
    <text evidence="2">Belongs to the ABC transporter superfamily. ABCC family. Conjugate transporter (TC 3.A.1.208) subfamily.</text>
</comment>
<organism evidence="14 15">
    <name type="scientific">Aspergillus flavus</name>
    <dbReference type="NCBI Taxonomy" id="5059"/>
    <lineage>
        <taxon>Eukaryota</taxon>
        <taxon>Fungi</taxon>
        <taxon>Dikarya</taxon>
        <taxon>Ascomycota</taxon>
        <taxon>Pezizomycotina</taxon>
        <taxon>Eurotiomycetes</taxon>
        <taxon>Eurotiomycetidae</taxon>
        <taxon>Eurotiales</taxon>
        <taxon>Aspergillaceae</taxon>
        <taxon>Aspergillus</taxon>
        <taxon>Aspergillus subgen. Circumdati</taxon>
    </lineage>
</organism>
<feature type="transmembrane region" description="Helical" evidence="11">
    <location>
        <begin position="1162"/>
        <end position="1183"/>
    </location>
</feature>
<keyword evidence="6" id="KW-0547">Nucleotide-binding</keyword>
<keyword evidence="4" id="KW-1003">Cell membrane</keyword>
<dbReference type="Pfam" id="PF24357">
    <property type="entry name" value="TMD0_ABC"/>
    <property type="match status" value="1"/>
</dbReference>
<evidence type="ECO:0000256" key="8">
    <source>
        <dbReference type="ARBA" id="ARBA00022989"/>
    </source>
</evidence>
<evidence type="ECO:0000256" key="5">
    <source>
        <dbReference type="ARBA" id="ARBA00022692"/>
    </source>
</evidence>
<dbReference type="InterPro" id="IPR056227">
    <property type="entry name" value="TMD0_ABC"/>
</dbReference>
<feature type="transmembrane region" description="Helical" evidence="11">
    <location>
        <begin position="32"/>
        <end position="53"/>
    </location>
</feature>
<dbReference type="Gene3D" id="3.40.50.300">
    <property type="entry name" value="P-loop containing nucleotide triphosphate hydrolases"/>
    <property type="match status" value="2"/>
</dbReference>
<evidence type="ECO:0000259" key="13">
    <source>
        <dbReference type="PROSITE" id="PS50929"/>
    </source>
</evidence>
<feature type="transmembrane region" description="Helical" evidence="11">
    <location>
        <begin position="399"/>
        <end position="423"/>
    </location>
</feature>
<evidence type="ECO:0000256" key="4">
    <source>
        <dbReference type="ARBA" id="ARBA00022475"/>
    </source>
</evidence>
<feature type="transmembrane region" description="Helical" evidence="11">
    <location>
        <begin position="890"/>
        <end position="911"/>
    </location>
</feature>
<dbReference type="InterPro" id="IPR044746">
    <property type="entry name" value="ABCC_6TM_D1"/>
</dbReference>
<feature type="transmembrane region" description="Helical" evidence="11">
    <location>
        <begin position="106"/>
        <end position="125"/>
    </location>
</feature>
<dbReference type="Proteomes" id="UP000275480">
    <property type="component" value="Unassembled WGS sequence"/>
</dbReference>
<feature type="transmembrane region" description="Helical" evidence="11">
    <location>
        <begin position="315"/>
        <end position="334"/>
    </location>
</feature>
<sequence length="1468" mass="161923">MPHDIMPPGCSLQADNNFGPAIDPGCRDGFDFTLLFEQAILGLVPAVVFLLVCPLRLQILVKRDVRTQPHIMRLAKLITALVSAAIQLALLISWAKNTRPNTKLSVASSAINLAVAMEIVVLSWVEDERSVRPSSLLAIYLLFTLLFDVVQTRTLWLSPGNLLVPSLFTASVAAKTVMVLFESLGKQKYLTGPYQGLPPESTSGIVNRSFMWWLNRLFLRGFRSLLTTEDLDHLDKPLKSAATAPKALRAWALRRRPERRFEFPWQMIQAFKGPLALTILPRLFLIGFTFSQPFLITSILNWLDNSHSASNHGYGLIGATLLIYLGMALSTLIYDQLLYEFVTMFRGAASSMIYNHALHIPDGTLVDRSATITLMTTDVDRIINCLITLNESWARTFEVGIGIALLALRLGWVCLIPLVVVLISSGGSIYISKNIGGHQKIWVDAVQQRIAITRSMLDGIQTVKATGLSQTFLQLVQRKRAQETHQMAKYRWSVVWKNMIQNLPWALSPALTFVVYAAQGNELDVTKAFSSLSIITLLTNPASKLLSAIPSITAATGCFDRIQAFLLLPTGPQYIGEGFVRTRETEVDASPHIGGVKYMTSKGSPETPDLPKPVIFMEKLSIRPSSSAKIVLRDVNLEVPLGALVMIRGPVGSGKSTLLRAILGQAVCETGSMAVIIQQPAFCAQTPWVPSGTIRDAICGTFSESPIREGAFDQKWYAAVLHACALNLDLDLLRDGDATRIGHGSGHVLSGGQMHRIALARAVYSRRKLLLLDDIFSALDRKTKTTIIARLLGVDGLLRKVKSTIVLVTHEMEQLCHADQIYVLSDGHLRPEEPCEGHVHQGPGDDAVEADGSTGFIELTIEDKAAMISEANEVDDLRRAAGDSAVYMYYWHYLGWTKAAVFVFFVTMNVFSSTYSRMWILTCATPDITDIDLLLEIWLERWAARSGAQKALYVTVYIFLAICNTVGNGGYVWQGVPCGTRRLHYVVLKTVLMATPRFLATVDIGSILNRFSQDMTLIESDLPIGILIMVSNLFSSIASAALIATGSKYMAISVPFLIIFVFLLQHFYLKTSRQLRLLDLESRSPLYSHLLDTVEGLATIQAFGWEVDFGKAKSTLLDVTQRTYYMLNCIQRWLTLVLDLVVAAEAVIVVSLAVSLRHTTSVGLLGVSLSSILAFNGSLSSLISGWTQLEISLGSILRVREFERAVPRELSTEQEIPVDWPCQGAIEISAMTAQYSSETTVLSDVSLKCLPGQKIGICGRTGSGKSSLLSTLLGMLTVTRGSIVIDNIDLATLPQDIVRERLVTISQTPLIMVGCTVRFNVDPTERLPDTDIITALIRVGIWDGVLLERGGLDAEINDTLSLSRGEQQLLQFARAMLKIQARKSRILLIDEGTSSVDVETDARVQDLLRQDPFRSCTVLTVAHRVHSLLSYDLIVGLDRGRVVEIDEPMVLRNREDSIFRNLLNSGGY</sequence>
<dbReference type="PANTHER" id="PTHR24223:SF399">
    <property type="entry name" value="ABC TRANSPORTER ATNG"/>
    <property type="match status" value="1"/>
</dbReference>
<evidence type="ECO:0000256" key="6">
    <source>
        <dbReference type="ARBA" id="ARBA00022741"/>
    </source>
</evidence>
<dbReference type="InterPro" id="IPR011527">
    <property type="entry name" value="ABC1_TM_dom"/>
</dbReference>